<reference evidence="9" key="1">
    <citation type="submission" date="2016-06" db="UniProtKB">
        <authorList>
            <consortium name="WormBaseParasite"/>
        </authorList>
    </citation>
    <scope>IDENTIFICATION</scope>
</reference>
<dbReference type="InterPro" id="IPR000819">
    <property type="entry name" value="Peptidase_M17_C"/>
</dbReference>
<evidence type="ECO:0000313" key="7">
    <source>
        <dbReference type="EMBL" id="VDL91326.1"/>
    </source>
</evidence>
<accession>A0A183SL43</accession>
<dbReference type="PANTHER" id="PTHR11963:SF48">
    <property type="entry name" value="DIPEPTIDASE B, ISOFORM A"/>
    <property type="match status" value="1"/>
</dbReference>
<feature type="signal peptide" evidence="5">
    <location>
        <begin position="1"/>
        <end position="17"/>
    </location>
</feature>
<dbReference type="InterPro" id="IPR011356">
    <property type="entry name" value="Leucine_aapep/pepB"/>
</dbReference>
<dbReference type="Pfam" id="PF00883">
    <property type="entry name" value="Peptidase_M17"/>
    <property type="match status" value="2"/>
</dbReference>
<keyword evidence="3" id="KW-0645">Protease</keyword>
<name>A0A183SL43_SCHSO</name>
<evidence type="ECO:0000256" key="4">
    <source>
        <dbReference type="ARBA" id="ARBA00022801"/>
    </source>
</evidence>
<dbReference type="PRINTS" id="PR00481">
    <property type="entry name" value="LAMNOPPTDASE"/>
</dbReference>
<dbReference type="PROSITE" id="PS00631">
    <property type="entry name" value="CYTOSOL_AP"/>
    <property type="match status" value="1"/>
</dbReference>
<feature type="chain" id="PRO_5043141215" evidence="5">
    <location>
        <begin position="18"/>
        <end position="1051"/>
    </location>
</feature>
<evidence type="ECO:0000256" key="5">
    <source>
        <dbReference type="SAM" id="SignalP"/>
    </source>
</evidence>
<evidence type="ECO:0000256" key="1">
    <source>
        <dbReference type="ARBA" id="ARBA00009528"/>
    </source>
</evidence>
<comment type="similarity">
    <text evidence="1">Belongs to the peptidase M17 family.</text>
</comment>
<dbReference type="WBParaSite" id="SSLN_0000510001-mRNA-1">
    <property type="protein sequence ID" value="SSLN_0000510001-mRNA-1"/>
    <property type="gene ID" value="SSLN_0000510001"/>
</dbReference>
<protein>
    <submittedName>
        <fullName evidence="9">CYTOSOL_AP domain-containing protein</fullName>
    </submittedName>
</protein>
<evidence type="ECO:0000259" key="6">
    <source>
        <dbReference type="PROSITE" id="PS00631"/>
    </source>
</evidence>
<evidence type="ECO:0000256" key="3">
    <source>
        <dbReference type="ARBA" id="ARBA00022670"/>
    </source>
</evidence>
<dbReference type="EMBL" id="UYSU01033060">
    <property type="protein sequence ID" value="VDL91326.1"/>
    <property type="molecule type" value="Genomic_DNA"/>
</dbReference>
<dbReference type="STRING" id="70667.A0A183SL43"/>
<feature type="domain" description="Cytosol aminopeptidase" evidence="6">
    <location>
        <begin position="874"/>
        <end position="881"/>
    </location>
</feature>
<dbReference type="GO" id="GO:0030145">
    <property type="term" value="F:manganese ion binding"/>
    <property type="evidence" value="ECO:0007669"/>
    <property type="project" value="InterPro"/>
</dbReference>
<dbReference type="OrthoDB" id="10041421at2759"/>
<keyword evidence="2" id="KW-0031">Aminopeptidase</keyword>
<dbReference type="GO" id="GO:0006508">
    <property type="term" value="P:proteolysis"/>
    <property type="evidence" value="ECO:0007669"/>
    <property type="project" value="UniProtKB-KW"/>
</dbReference>
<dbReference type="SUPFAM" id="SSF53187">
    <property type="entry name" value="Zn-dependent exopeptidases"/>
    <property type="match status" value="2"/>
</dbReference>
<evidence type="ECO:0000313" key="8">
    <source>
        <dbReference type="Proteomes" id="UP000275846"/>
    </source>
</evidence>
<dbReference type="GO" id="GO:0070006">
    <property type="term" value="F:metalloaminopeptidase activity"/>
    <property type="evidence" value="ECO:0007669"/>
    <property type="project" value="InterPro"/>
</dbReference>
<keyword evidence="5" id="KW-0732">Signal</keyword>
<reference evidence="7 8" key="2">
    <citation type="submission" date="2018-11" db="EMBL/GenBank/DDBJ databases">
        <authorList>
            <consortium name="Pathogen Informatics"/>
        </authorList>
    </citation>
    <scope>NUCLEOTIDE SEQUENCE [LARGE SCALE GENOMIC DNA]</scope>
    <source>
        <strain evidence="7 8">NST_G2</strain>
    </source>
</reference>
<organism evidence="9">
    <name type="scientific">Schistocephalus solidus</name>
    <name type="common">Tapeworm</name>
    <dbReference type="NCBI Taxonomy" id="70667"/>
    <lineage>
        <taxon>Eukaryota</taxon>
        <taxon>Metazoa</taxon>
        <taxon>Spiralia</taxon>
        <taxon>Lophotrochozoa</taxon>
        <taxon>Platyhelminthes</taxon>
        <taxon>Cestoda</taxon>
        <taxon>Eucestoda</taxon>
        <taxon>Diphyllobothriidea</taxon>
        <taxon>Diphyllobothriidae</taxon>
        <taxon>Schistocephalus</taxon>
    </lineage>
</organism>
<dbReference type="GO" id="GO:0005737">
    <property type="term" value="C:cytoplasm"/>
    <property type="evidence" value="ECO:0007669"/>
    <property type="project" value="InterPro"/>
</dbReference>
<keyword evidence="4" id="KW-0378">Hydrolase</keyword>
<dbReference type="PANTHER" id="PTHR11963">
    <property type="entry name" value="LEUCINE AMINOPEPTIDASE-RELATED"/>
    <property type="match status" value="1"/>
</dbReference>
<dbReference type="AlphaFoldDB" id="A0A183SL43"/>
<dbReference type="Proteomes" id="UP000275846">
    <property type="component" value="Unassembled WGS sequence"/>
</dbReference>
<keyword evidence="8" id="KW-1185">Reference proteome</keyword>
<sequence length="1051" mass="114590">MEVLYLLLLASVPLVSADFANEPLSNVQLKKYVEEDKNTYDCVIFVNDRHNESDLGKDNIMSKIVEVLKVIGNKVNNIEAKAGIYASKEFEGKAFVNIYFSTFSAAKSGKKKILLVVGPMKSAPKDAPWAPSHLKALNAVLGAFYGLYVPLQYREAHPDQAAKYATLGLHAGNDTDLDWVVKHALGIEKGRVIARDLCGADPERITPTEFVKYTKFVLNNYTDITIDSEAITNESYPMITMVQRASIALPRFNGSVMKLEYIGKKPVNTQKATSSASLYLLGLGNTYDTGGADLKVSGAMVGMSRKKCGAAAIVGLMITASELKAPVNLHGRLAVVRNNLGMRSFTVDTIVKVNSGKRIRIGNTAADGRMILADLLFHAKNEALKDSNPDKHIFTVATLTTHVIRCYKYIAGIMDNGPAALANTAEELQKAGDKVADLGEISVVRKEDYDFNLNTLETEDLLQSNNAADDGTNRGHQIPMAFMVQASGLSEHGLNAAKENQLKYTHLDVSGSAGLIDTVPTASPLSMMTMKAAEEKAFVKLKKYDETSDGNLVDTVVYVDEALPTASVQILPELQQAFMDIAKIFAPTGRLNSDVADARSIYEAAQKALTMAYKAGAKHILLVIGNMKNAPTNYKEDPWAEPKYRNLQALLGALYALYVPLEIRECCPERVSKYEKLYVAMAFGSTGGKAQQDGDLDWAVKYATAIEEGRWVARDICGSDSERMSTENILYYLNNDTDLQPLIKEQVPVAEDQYPLMAAVDRGNKGVTRHEGRVVKMEFGEMSAKKVLILVGKGITFDTGGYDLKVSGGMVGMHRDKCGAAAIVGFMKTAKKLDTKDLLIRAKLAFVRNALSARAYTVDEIITSRAGKRIRIGNTDAEGRMVMTDLVAEAKEEALGKFKEKDVQIITAATLTGHVVRCYKWITGAMENGPSKNANFLKELRRAGDQTSDMLEISAIRKEDYDANLTPLETEDYLQCNNAGSVSTPRGHQFPAAFMIQASGLDAHGIDSEKPIKFAHLDVAGSAGLIDTVPTAAPMTMLANHYLIPKTPATN</sequence>
<evidence type="ECO:0000256" key="2">
    <source>
        <dbReference type="ARBA" id="ARBA00022438"/>
    </source>
</evidence>
<gene>
    <name evidence="7" type="ORF">SSLN_LOCUS4941</name>
</gene>
<evidence type="ECO:0000313" key="9">
    <source>
        <dbReference type="WBParaSite" id="SSLN_0000510001-mRNA-1"/>
    </source>
</evidence>
<proteinExistence type="inferred from homology"/>
<dbReference type="Gene3D" id="3.40.630.10">
    <property type="entry name" value="Zn peptidases"/>
    <property type="match status" value="2"/>
</dbReference>